<reference evidence="6" key="1">
    <citation type="submission" date="2019-09" db="EMBL/GenBank/DDBJ databases">
        <title>RNA-seq analysis of differentially expressed genes between male and female gametophytes of simple thalloid liverwort Pellia endiviifolia sp B.</title>
        <authorList>
            <person name="Sierocka I."/>
            <person name="Alaba S."/>
            <person name="Jarmolowski A."/>
            <person name="Karlowski W.M."/>
            <person name="Szweykowska-Kulinska Z."/>
        </authorList>
    </citation>
    <scope>NUCLEOTIDE SEQUENCE</scope>
</reference>
<evidence type="ECO:0000313" key="6">
    <source>
        <dbReference type="EMBL" id="QFS19077.1"/>
    </source>
</evidence>
<dbReference type="InterPro" id="IPR025756">
    <property type="entry name" value="Myb_CC_LHEQLE"/>
</dbReference>
<dbReference type="NCBIfam" id="TIGR01557">
    <property type="entry name" value="myb_SHAQKYF"/>
    <property type="match status" value="1"/>
</dbReference>
<evidence type="ECO:0000256" key="2">
    <source>
        <dbReference type="ARBA" id="ARBA00023163"/>
    </source>
</evidence>
<dbReference type="InterPro" id="IPR001005">
    <property type="entry name" value="SANT/Myb"/>
</dbReference>
<evidence type="ECO:0000256" key="1">
    <source>
        <dbReference type="ARBA" id="ARBA00023015"/>
    </source>
</evidence>
<dbReference type="InterPro" id="IPR009057">
    <property type="entry name" value="Homeodomain-like_sf"/>
</dbReference>
<keyword evidence="3" id="KW-0539">Nucleus</keyword>
<protein>
    <submittedName>
        <fullName evidence="6">Myb family transcription factor APL-like protein</fullName>
    </submittedName>
</protein>
<dbReference type="GO" id="GO:0003677">
    <property type="term" value="F:DNA binding"/>
    <property type="evidence" value="ECO:0007669"/>
    <property type="project" value="InterPro"/>
</dbReference>
<dbReference type="PROSITE" id="PS51294">
    <property type="entry name" value="HTH_MYB"/>
    <property type="match status" value="1"/>
</dbReference>
<feature type="compositionally biased region" description="Polar residues" evidence="4">
    <location>
        <begin position="350"/>
        <end position="375"/>
    </location>
</feature>
<sequence>MFAGKKFSMSSHVPQRLSQGADQHGSSTGFHSGNSGDSPVASGGGGGVSTAKQRLRWTPELHERFIDAVSELGGADRATPKGVLRVMGVQGLTIYHVKSHLQKYRLAKYIPESLSDGGRSEKQKASEEIPTLDATSGIEITEALRMQMEVQKRLHEQLEVQRHLQLRIEAQGKYLQKIIEEQQRSGFVPQNGNHIPSDGSTGLPISFAEVSPVQASTTVPCNSSLSGSLPDIPSSSKVCTVNTSEGNSGAKCSPTPTISLALNSRGASDVRLHSQQSPLYLGFNTCTNAASSAPLDSVQTDQPLKRSRLDKGTSQPNLHEPLRVSHVRQLTEGHTFPSSDTMRQQGDDSPFSSNLELDTQQSEDSRFQSPDQVSFEQHACRHDSLSPRSGDVQARR</sequence>
<dbReference type="EMBL" id="MN496016">
    <property type="protein sequence ID" value="QFS19077.1"/>
    <property type="molecule type" value="mRNA"/>
</dbReference>
<dbReference type="PANTHER" id="PTHR31499:SF79">
    <property type="entry name" value="HTH MYB-TYPE DOMAIN-CONTAINING PROTEIN"/>
    <property type="match status" value="1"/>
</dbReference>
<dbReference type="AlphaFoldDB" id="A0A6B7NQD6"/>
<dbReference type="PANTHER" id="PTHR31499">
    <property type="entry name" value="MYB FAMILY TRANSCRIPTION FACTOR PHL11"/>
    <property type="match status" value="1"/>
</dbReference>
<dbReference type="Pfam" id="PF14379">
    <property type="entry name" value="Myb_CC_LHEQLE"/>
    <property type="match status" value="1"/>
</dbReference>
<proteinExistence type="evidence at transcript level"/>
<feature type="compositionally biased region" description="Polar residues" evidence="4">
    <location>
        <begin position="218"/>
        <end position="247"/>
    </location>
</feature>
<evidence type="ECO:0000256" key="4">
    <source>
        <dbReference type="SAM" id="MobiDB-lite"/>
    </source>
</evidence>
<dbReference type="InterPro" id="IPR006447">
    <property type="entry name" value="Myb_dom_plants"/>
</dbReference>
<feature type="region of interest" description="Disordered" evidence="4">
    <location>
        <begin position="114"/>
        <end position="133"/>
    </location>
</feature>
<feature type="region of interest" description="Disordered" evidence="4">
    <location>
        <begin position="1"/>
        <end position="52"/>
    </location>
</feature>
<organism evidence="6">
    <name type="scientific">Apopellia endiviifolia</name>
    <name type="common">species B</name>
    <dbReference type="NCBI Taxonomy" id="119729"/>
    <lineage>
        <taxon>Eukaryota</taxon>
        <taxon>Viridiplantae</taxon>
        <taxon>Streptophyta</taxon>
        <taxon>Embryophyta</taxon>
        <taxon>Marchantiophyta</taxon>
        <taxon>Jungermanniopsida</taxon>
        <taxon>Pelliidae</taxon>
        <taxon>Pelliales</taxon>
        <taxon>Pelliaceae</taxon>
        <taxon>Apopellia</taxon>
    </lineage>
</organism>
<keyword evidence="1" id="KW-0805">Transcription regulation</keyword>
<evidence type="ECO:0000256" key="3">
    <source>
        <dbReference type="ARBA" id="ARBA00023242"/>
    </source>
</evidence>
<feature type="region of interest" description="Disordered" evidence="4">
    <location>
        <begin position="218"/>
        <end position="255"/>
    </location>
</feature>
<dbReference type="InterPro" id="IPR017930">
    <property type="entry name" value="Myb_dom"/>
</dbReference>
<name>A0A6B7NQD6_9MARC</name>
<dbReference type="Pfam" id="PF00249">
    <property type="entry name" value="Myb_DNA-binding"/>
    <property type="match status" value="1"/>
</dbReference>
<dbReference type="SUPFAM" id="SSF46689">
    <property type="entry name" value="Homeodomain-like"/>
    <property type="match status" value="1"/>
</dbReference>
<accession>A0A6B7NQD6</accession>
<feature type="compositionally biased region" description="Basic and acidic residues" evidence="4">
    <location>
        <begin position="118"/>
        <end position="127"/>
    </location>
</feature>
<evidence type="ECO:0000259" key="5">
    <source>
        <dbReference type="PROSITE" id="PS51294"/>
    </source>
</evidence>
<keyword evidence="2" id="KW-0804">Transcription</keyword>
<feature type="compositionally biased region" description="Polar residues" evidence="4">
    <location>
        <begin position="8"/>
        <end position="34"/>
    </location>
</feature>
<feature type="region of interest" description="Disordered" evidence="4">
    <location>
        <begin position="307"/>
        <end position="396"/>
    </location>
</feature>
<dbReference type="InterPro" id="IPR046955">
    <property type="entry name" value="PHR1-like"/>
</dbReference>
<dbReference type="GO" id="GO:0003700">
    <property type="term" value="F:DNA-binding transcription factor activity"/>
    <property type="evidence" value="ECO:0007669"/>
    <property type="project" value="InterPro"/>
</dbReference>
<feature type="domain" description="HTH myb-type" evidence="5">
    <location>
        <begin position="52"/>
        <end position="109"/>
    </location>
</feature>
<dbReference type="FunFam" id="1.10.10.60:FF:000002">
    <property type="entry name" value="Myb family transcription factor"/>
    <property type="match status" value="1"/>
</dbReference>
<dbReference type="Gene3D" id="1.10.10.60">
    <property type="entry name" value="Homeodomain-like"/>
    <property type="match status" value="1"/>
</dbReference>